<reference evidence="1" key="1">
    <citation type="submission" date="2023-10" db="EMBL/GenBank/DDBJ databases">
        <authorList>
            <person name="Chen Y."/>
            <person name="Shah S."/>
            <person name="Dougan E. K."/>
            <person name="Thang M."/>
            <person name="Chan C."/>
        </authorList>
    </citation>
    <scope>NUCLEOTIDE SEQUENCE [LARGE SCALE GENOMIC DNA]</scope>
</reference>
<sequence>MVRVRQAGGQVFAIDPGDGERVFQLRERVAQRLGRNISAVRLAPDAERLEVLRDDMLVSEIPGGVDDLKVFSPKVCFRDQETGETLADVQLIPSGAKSSACCTTM</sequence>
<comment type="caution">
    <text evidence="1">The sequence shown here is derived from an EMBL/GenBank/DDBJ whole genome shotgun (WGS) entry which is preliminary data.</text>
</comment>
<name>A0ABN9XIU6_9DINO</name>
<evidence type="ECO:0000313" key="2">
    <source>
        <dbReference type="Proteomes" id="UP001189429"/>
    </source>
</evidence>
<dbReference type="EMBL" id="CAUYUJ010020419">
    <property type="protein sequence ID" value="CAK0898057.1"/>
    <property type="molecule type" value="Genomic_DNA"/>
</dbReference>
<protein>
    <recommendedName>
        <fullName evidence="3">Ubiquitin-like domain-containing protein</fullName>
    </recommendedName>
</protein>
<accession>A0ABN9XIU6</accession>
<evidence type="ECO:0000313" key="1">
    <source>
        <dbReference type="EMBL" id="CAK0898057.1"/>
    </source>
</evidence>
<dbReference type="Proteomes" id="UP001189429">
    <property type="component" value="Unassembled WGS sequence"/>
</dbReference>
<gene>
    <name evidence="1" type="ORF">PCOR1329_LOCUS76043</name>
</gene>
<proteinExistence type="predicted"/>
<evidence type="ECO:0008006" key="3">
    <source>
        <dbReference type="Google" id="ProtNLM"/>
    </source>
</evidence>
<organism evidence="1 2">
    <name type="scientific">Prorocentrum cordatum</name>
    <dbReference type="NCBI Taxonomy" id="2364126"/>
    <lineage>
        <taxon>Eukaryota</taxon>
        <taxon>Sar</taxon>
        <taxon>Alveolata</taxon>
        <taxon>Dinophyceae</taxon>
        <taxon>Prorocentrales</taxon>
        <taxon>Prorocentraceae</taxon>
        <taxon>Prorocentrum</taxon>
    </lineage>
</organism>
<keyword evidence="2" id="KW-1185">Reference proteome</keyword>